<comment type="caution">
    <text evidence="2">The sequence shown here is derived from an EMBL/GenBank/DDBJ whole genome shotgun (WGS) entry which is preliminary data.</text>
</comment>
<evidence type="ECO:0008006" key="4">
    <source>
        <dbReference type="Google" id="ProtNLM"/>
    </source>
</evidence>
<dbReference type="CDD" id="cd10537">
    <property type="entry name" value="SET_SETD9"/>
    <property type="match status" value="1"/>
</dbReference>
<organism evidence="2 3">
    <name type="scientific">Orchesella dallaii</name>
    <dbReference type="NCBI Taxonomy" id="48710"/>
    <lineage>
        <taxon>Eukaryota</taxon>
        <taxon>Metazoa</taxon>
        <taxon>Ecdysozoa</taxon>
        <taxon>Arthropoda</taxon>
        <taxon>Hexapoda</taxon>
        <taxon>Collembola</taxon>
        <taxon>Entomobryomorpha</taxon>
        <taxon>Entomobryoidea</taxon>
        <taxon>Orchesellidae</taxon>
        <taxon>Orchesellinae</taxon>
        <taxon>Orchesella</taxon>
    </lineage>
</organism>
<name>A0ABP1QMD9_9HEXA</name>
<keyword evidence="3" id="KW-1185">Reference proteome</keyword>
<reference evidence="2 3" key="1">
    <citation type="submission" date="2024-08" db="EMBL/GenBank/DDBJ databases">
        <authorList>
            <person name="Cucini C."/>
            <person name="Frati F."/>
        </authorList>
    </citation>
    <scope>NUCLEOTIDE SEQUENCE [LARGE SCALE GENOMIC DNA]</scope>
</reference>
<accession>A0ABP1QMD9</accession>
<dbReference type="EMBL" id="CAXLJM020000036">
    <property type="protein sequence ID" value="CAL8104718.1"/>
    <property type="molecule type" value="Genomic_DNA"/>
</dbReference>
<feature type="region of interest" description="Disordered" evidence="1">
    <location>
        <begin position="31"/>
        <end position="52"/>
    </location>
</feature>
<dbReference type="Proteomes" id="UP001642540">
    <property type="component" value="Unassembled WGS sequence"/>
</dbReference>
<proteinExistence type="predicted"/>
<sequence length="343" mass="38762">MRKRLMSFWENYKFRFVPWIVLNLKKRRLPESHDEKVNEGSLPDREFGSERQPFSNINAQTNVQSKPSLSTPAATSLHSLKPTSGPIVHHVTKGRDKLIPDEVVLHNLIKLFDNFELHVNQNENKASNARDASRRNLEIMHETFGYSIERRKSLVSDDAGTGVFLASGCAKPGALIALYPGAIYMPSEPLFFPSIGNPFIFRCSDGIHIDGNDKWISKTIFKSCTARDKFRYDLPCCDESWLTPSPLNPLNIGQYVNNRSKSAVNNVIYQESSLSIALNLSTSQRHELPVHFCKYLPNVWSNPGNNHHPLRLVPLVATTNIQEGDEILSSYFTVVHSDVDSTK</sequence>
<feature type="compositionally biased region" description="Basic and acidic residues" evidence="1">
    <location>
        <begin position="31"/>
        <end position="49"/>
    </location>
</feature>
<dbReference type="PANTHER" id="PTHR33524">
    <property type="entry name" value="C5ORF35"/>
    <property type="match status" value="1"/>
</dbReference>
<evidence type="ECO:0000313" key="2">
    <source>
        <dbReference type="EMBL" id="CAL8104718.1"/>
    </source>
</evidence>
<dbReference type="InterPro" id="IPR040415">
    <property type="entry name" value="SETD9"/>
</dbReference>
<feature type="region of interest" description="Disordered" evidence="1">
    <location>
        <begin position="62"/>
        <end position="81"/>
    </location>
</feature>
<evidence type="ECO:0000313" key="3">
    <source>
        <dbReference type="Proteomes" id="UP001642540"/>
    </source>
</evidence>
<protein>
    <recommendedName>
        <fullName evidence="4">SET domain-containing protein 9</fullName>
    </recommendedName>
</protein>
<evidence type="ECO:0000256" key="1">
    <source>
        <dbReference type="SAM" id="MobiDB-lite"/>
    </source>
</evidence>
<dbReference type="PANTHER" id="PTHR33524:SF2">
    <property type="entry name" value="SET DOMAIN-CONTAINING PROTEIN 9"/>
    <property type="match status" value="1"/>
</dbReference>
<gene>
    <name evidence="2" type="ORF">ODALV1_LOCUS11837</name>
</gene>